<organism evidence="10 11">
    <name type="scientific">Salimicrobium album</name>
    <dbReference type="NCBI Taxonomy" id="50717"/>
    <lineage>
        <taxon>Bacteria</taxon>
        <taxon>Bacillati</taxon>
        <taxon>Bacillota</taxon>
        <taxon>Bacilli</taxon>
        <taxon>Bacillales</taxon>
        <taxon>Bacillaceae</taxon>
        <taxon>Salimicrobium</taxon>
    </lineage>
</organism>
<evidence type="ECO:0000256" key="1">
    <source>
        <dbReference type="ARBA" id="ARBA00000085"/>
    </source>
</evidence>
<feature type="transmembrane region" description="Helical" evidence="8">
    <location>
        <begin position="307"/>
        <end position="327"/>
    </location>
</feature>
<sequence length="714" mass="82995">MCKRWMYYILGLVLLLGVTLMVSSISGELYTLPEERTGAKLILYSAVPSSYYYVFFFVIIPSLYFVTTVMISAFIHRRIADTFSIRLLIAFLLTLALGYVSAGGAVQGLAFSTLVNSSAFISAPVIFIHFLYRYFAEIKVYFFTKRIYQTGYVVLSGSLMMDVYRFLSRESPFWIDQIQYFVLLTFYIFIFIVVCRGAFRLRTSSYRSFFKYISFGVSLSFAPYLIFYLVPKLFTGVPIIGIEIAVFFLIALPITFLYLLSKQKLIDINFIIRRLRHHAFLSLLPSFLIAIMANLIVDWTFSLEPFLQLLFAGVVVLTLIMTFAEVMDFRMQSGLFSDRGNFQESLHKLMKNFKDQYSVGDLMNEVCHEITKTLKLTYTNAYSYHTKDGMFCVNEPIPENLLRHLKNSMHNRKLTVGEIVETRRGFGFVIAESLNKVTVIYSTGKQDFTSLNREERKYLQIISMNANIAIENMSHIEELMKQLQKVKSKNTDQYPAWLSRLLFQIAEDQREQLSIDIHDTVLQELLYLYRRMDELHTNREELPLTLRTELSVYKEQLLDSIHLTRETCSELRPTFLKEIGLIQSLDSLIQQYQLRSNFTVYFCAEDFHSELDQEMILTTYRIVQELLANAVKHSEAKHVHLYLAGNEEEVTLRYEDDGVGMENKYEWNAFTHIGLSGIEHRVNGLRGSLHINTAEYEGFRMEVGFPLKEKECKE</sequence>
<dbReference type="Proteomes" id="UP000198647">
    <property type="component" value="Unassembled WGS sequence"/>
</dbReference>
<keyword evidence="8" id="KW-0472">Membrane</keyword>
<reference evidence="10 11" key="1">
    <citation type="submission" date="2016-10" db="EMBL/GenBank/DDBJ databases">
        <authorList>
            <person name="Varghese N."/>
            <person name="Submissions S."/>
        </authorList>
    </citation>
    <scope>NUCLEOTIDE SEQUENCE [LARGE SCALE GENOMIC DNA]</scope>
    <source>
        <strain evidence="10 11">DSM 20748</strain>
    </source>
</reference>
<feature type="transmembrane region" description="Helical" evidence="8">
    <location>
        <begin position="117"/>
        <end position="135"/>
    </location>
</feature>
<evidence type="ECO:0000313" key="11">
    <source>
        <dbReference type="Proteomes" id="UP000198647"/>
    </source>
</evidence>
<feature type="transmembrane region" description="Helical" evidence="8">
    <location>
        <begin position="209"/>
        <end position="230"/>
    </location>
</feature>
<dbReference type="Pfam" id="PF02518">
    <property type="entry name" value="HATPase_c"/>
    <property type="match status" value="1"/>
</dbReference>
<feature type="transmembrane region" description="Helical" evidence="8">
    <location>
        <begin position="178"/>
        <end position="197"/>
    </location>
</feature>
<comment type="caution">
    <text evidence="10">The sequence shown here is derived from an EMBL/GenBank/DDBJ whole genome shotgun (WGS) entry which is preliminary data.</text>
</comment>
<dbReference type="PANTHER" id="PTHR24421">
    <property type="entry name" value="NITRATE/NITRITE SENSOR PROTEIN NARX-RELATED"/>
    <property type="match status" value="1"/>
</dbReference>
<dbReference type="EMBL" id="FNOS01000002">
    <property type="protein sequence ID" value="SDX61055.1"/>
    <property type="molecule type" value="Genomic_DNA"/>
</dbReference>
<keyword evidence="8" id="KW-0812">Transmembrane</keyword>
<dbReference type="InterPro" id="IPR011712">
    <property type="entry name" value="Sig_transdc_His_kin_sub3_dim/P"/>
</dbReference>
<protein>
    <recommendedName>
        <fullName evidence="2">histidine kinase</fullName>
        <ecNumber evidence="2">2.7.13.3</ecNumber>
    </recommendedName>
</protein>
<dbReference type="GO" id="GO:0016301">
    <property type="term" value="F:kinase activity"/>
    <property type="evidence" value="ECO:0007669"/>
    <property type="project" value="UniProtKB-KW"/>
</dbReference>
<evidence type="ECO:0000259" key="9">
    <source>
        <dbReference type="PROSITE" id="PS50109"/>
    </source>
</evidence>
<evidence type="ECO:0000256" key="4">
    <source>
        <dbReference type="ARBA" id="ARBA00022741"/>
    </source>
</evidence>
<evidence type="ECO:0000313" key="10">
    <source>
        <dbReference type="EMBL" id="SDX61055.1"/>
    </source>
</evidence>
<keyword evidence="11" id="KW-1185">Reference proteome</keyword>
<dbReference type="PANTHER" id="PTHR24421:SF60">
    <property type="entry name" value="SENSOR HISTIDINE KINASE COMP"/>
    <property type="match status" value="1"/>
</dbReference>
<dbReference type="EC" id="2.7.13.3" evidence="2"/>
<evidence type="ECO:0000256" key="8">
    <source>
        <dbReference type="SAM" id="Phobius"/>
    </source>
</evidence>
<dbReference type="InterPro" id="IPR036890">
    <property type="entry name" value="HATPase_C_sf"/>
</dbReference>
<feature type="transmembrane region" description="Helical" evidence="8">
    <location>
        <begin position="236"/>
        <end position="260"/>
    </location>
</feature>
<keyword evidence="5 10" id="KW-0418">Kinase</keyword>
<keyword evidence="6" id="KW-0067">ATP-binding</keyword>
<dbReference type="Pfam" id="PF07730">
    <property type="entry name" value="HisKA_3"/>
    <property type="match status" value="1"/>
</dbReference>
<evidence type="ECO:0000256" key="3">
    <source>
        <dbReference type="ARBA" id="ARBA00022679"/>
    </source>
</evidence>
<keyword evidence="3" id="KW-0808">Transferase</keyword>
<evidence type="ECO:0000256" key="2">
    <source>
        <dbReference type="ARBA" id="ARBA00012438"/>
    </source>
</evidence>
<feature type="transmembrane region" description="Helical" evidence="8">
    <location>
        <begin position="87"/>
        <end position="111"/>
    </location>
</feature>
<evidence type="ECO:0000256" key="5">
    <source>
        <dbReference type="ARBA" id="ARBA00022777"/>
    </source>
</evidence>
<dbReference type="Gene3D" id="3.30.565.10">
    <property type="entry name" value="Histidine kinase-like ATPase, C-terminal domain"/>
    <property type="match status" value="1"/>
</dbReference>
<accession>A0A1H3D3V2</accession>
<dbReference type="InterPro" id="IPR005467">
    <property type="entry name" value="His_kinase_dom"/>
</dbReference>
<evidence type="ECO:0000256" key="6">
    <source>
        <dbReference type="ARBA" id="ARBA00022840"/>
    </source>
</evidence>
<dbReference type="SUPFAM" id="SSF55874">
    <property type="entry name" value="ATPase domain of HSP90 chaperone/DNA topoisomerase II/histidine kinase"/>
    <property type="match status" value="1"/>
</dbReference>
<feature type="transmembrane region" description="Helical" evidence="8">
    <location>
        <begin position="147"/>
        <end position="166"/>
    </location>
</feature>
<feature type="domain" description="Histidine kinase" evidence="9">
    <location>
        <begin position="621"/>
        <end position="709"/>
    </location>
</feature>
<feature type="transmembrane region" description="Helical" evidence="8">
    <location>
        <begin position="51"/>
        <end position="75"/>
    </location>
</feature>
<feature type="transmembrane region" description="Helical" evidence="8">
    <location>
        <begin position="280"/>
        <end position="301"/>
    </location>
</feature>
<keyword evidence="8" id="KW-1133">Transmembrane helix</keyword>
<dbReference type="CDD" id="cd16917">
    <property type="entry name" value="HATPase_UhpB-NarQ-NarX-like"/>
    <property type="match status" value="1"/>
</dbReference>
<proteinExistence type="predicted"/>
<evidence type="ECO:0000256" key="7">
    <source>
        <dbReference type="ARBA" id="ARBA00023012"/>
    </source>
</evidence>
<gene>
    <name evidence="10" type="ORF">SAMN04488081_0819</name>
</gene>
<dbReference type="PROSITE" id="PS50109">
    <property type="entry name" value="HIS_KIN"/>
    <property type="match status" value="1"/>
</dbReference>
<dbReference type="RefSeq" id="WP_093105758.1">
    <property type="nucleotide sequence ID" value="NZ_FNOS01000002.1"/>
</dbReference>
<dbReference type="InterPro" id="IPR003594">
    <property type="entry name" value="HATPase_dom"/>
</dbReference>
<keyword evidence="4" id="KW-0547">Nucleotide-binding</keyword>
<name>A0A1H3D3V2_9BACI</name>
<comment type="catalytic activity">
    <reaction evidence="1">
        <text>ATP + protein L-histidine = ADP + protein N-phospho-L-histidine.</text>
        <dbReference type="EC" id="2.7.13.3"/>
    </reaction>
</comment>
<keyword evidence="7" id="KW-0902">Two-component regulatory system</keyword>
<dbReference type="InterPro" id="IPR050482">
    <property type="entry name" value="Sensor_HK_TwoCompSys"/>
</dbReference>